<keyword evidence="1" id="KW-1133">Transmembrane helix</keyword>
<evidence type="ECO:0000256" key="1">
    <source>
        <dbReference type="SAM" id="Phobius"/>
    </source>
</evidence>
<feature type="transmembrane region" description="Helical" evidence="1">
    <location>
        <begin position="126"/>
        <end position="141"/>
    </location>
</feature>
<keyword evidence="1" id="KW-0812">Transmembrane</keyword>
<feature type="transmembrane region" description="Helical" evidence="1">
    <location>
        <begin position="148"/>
        <end position="167"/>
    </location>
</feature>
<sequence length="272" mass="27926">MTASAPLCRRECALLATVLVLLLTAVLAPVLPAEAFAPGVFADQRAWHGVSNAMDVLSNLPFGVFGLWGLWQLRRFDAAAADAATEPPGSTLDCAWLFFAGLLVTAAGSAFYHLQPDAMRLAADRAGMTVAFAGLVGLAACERASQRAGWVLAWCTLVGGLVAVACAAEADNLLPWGAVQFGGMAIVLALALTPKLPGAIGVRLGWVIAIYAGAKLLEAGDAWVYEATGHLVSGHTLKHGVAALAALPVLAALQRMGARGLRHNPGAAAATA</sequence>
<dbReference type="PANTHER" id="PTHR34368:SF1">
    <property type="entry name" value="OS01G0962200 PROTEIN"/>
    <property type="match status" value="1"/>
</dbReference>
<organism evidence="2 3">
    <name type="scientific">Variovorax paradoxus</name>
    <dbReference type="NCBI Taxonomy" id="34073"/>
    <lineage>
        <taxon>Bacteria</taxon>
        <taxon>Pseudomonadati</taxon>
        <taxon>Pseudomonadota</taxon>
        <taxon>Betaproteobacteria</taxon>
        <taxon>Burkholderiales</taxon>
        <taxon>Comamonadaceae</taxon>
        <taxon>Variovorax</taxon>
    </lineage>
</organism>
<name>A0A2W5RJW5_VARPD</name>
<proteinExistence type="predicted"/>
<gene>
    <name evidence="2" type="ORF">DI563_21535</name>
</gene>
<evidence type="ECO:0008006" key="4">
    <source>
        <dbReference type="Google" id="ProtNLM"/>
    </source>
</evidence>
<reference evidence="2 3" key="1">
    <citation type="submission" date="2017-08" db="EMBL/GenBank/DDBJ databases">
        <title>Infants hospitalized years apart are colonized by the same room-sourced microbial strains.</title>
        <authorList>
            <person name="Brooks B."/>
            <person name="Olm M.R."/>
            <person name="Firek B.A."/>
            <person name="Baker R."/>
            <person name="Thomas B.C."/>
            <person name="Morowitz M.J."/>
            <person name="Banfield J.F."/>
        </authorList>
    </citation>
    <scope>NUCLEOTIDE SEQUENCE [LARGE SCALE GENOMIC DNA]</scope>
    <source>
        <strain evidence="2">S2_005_003_R2_41</strain>
    </source>
</reference>
<feature type="transmembrane region" description="Helical" evidence="1">
    <location>
        <begin position="56"/>
        <end position="73"/>
    </location>
</feature>
<dbReference type="Proteomes" id="UP000249135">
    <property type="component" value="Unassembled WGS sequence"/>
</dbReference>
<evidence type="ECO:0000313" key="3">
    <source>
        <dbReference type="Proteomes" id="UP000249135"/>
    </source>
</evidence>
<comment type="caution">
    <text evidence="2">The sequence shown here is derived from an EMBL/GenBank/DDBJ whole genome shotgun (WGS) entry which is preliminary data.</text>
</comment>
<evidence type="ECO:0000313" key="2">
    <source>
        <dbReference type="EMBL" id="PZQ67423.1"/>
    </source>
</evidence>
<keyword evidence="1" id="KW-0472">Membrane</keyword>
<protein>
    <recommendedName>
        <fullName evidence="4">Alkaline phytoceramidase</fullName>
    </recommendedName>
</protein>
<accession>A0A2W5RJW5</accession>
<dbReference type="AlphaFoldDB" id="A0A2W5RJW5"/>
<dbReference type="EMBL" id="QFPP01000353">
    <property type="protein sequence ID" value="PZQ67423.1"/>
    <property type="molecule type" value="Genomic_DNA"/>
</dbReference>
<feature type="transmembrane region" description="Helical" evidence="1">
    <location>
        <begin position="94"/>
        <end position="114"/>
    </location>
</feature>
<dbReference type="PANTHER" id="PTHR34368">
    <property type="entry name" value="OS01G0962200 PROTEIN"/>
    <property type="match status" value="1"/>
</dbReference>